<dbReference type="GO" id="GO:0030599">
    <property type="term" value="F:pectinesterase activity"/>
    <property type="evidence" value="ECO:0007669"/>
    <property type="project" value="UniProtKB-UniRule"/>
</dbReference>
<evidence type="ECO:0000256" key="5">
    <source>
        <dbReference type="ARBA" id="ARBA00023085"/>
    </source>
</evidence>
<keyword evidence="8" id="KW-0961">Cell wall biogenesis/degradation</keyword>
<evidence type="ECO:0000256" key="7">
    <source>
        <dbReference type="PROSITE-ProRule" id="PRU10040"/>
    </source>
</evidence>
<comment type="pathway">
    <text evidence="1 8">Glycan metabolism; pectin degradation; 2-dehydro-3-deoxy-D-gluconate from pectin: step 1/5.</text>
</comment>
<dbReference type="PANTHER" id="PTHR31321:SF127">
    <property type="entry name" value="PECTINESTERASE"/>
    <property type="match status" value="1"/>
</dbReference>
<dbReference type="InterPro" id="IPR012334">
    <property type="entry name" value="Pectin_lyas_fold"/>
</dbReference>
<dbReference type="HOGENOM" id="CLU_012243_1_1_1"/>
<keyword evidence="8" id="KW-0964">Secreted</keyword>
<evidence type="ECO:0000313" key="11">
    <source>
        <dbReference type="Proteomes" id="UP000007148"/>
    </source>
</evidence>
<dbReference type="InParanoid" id="G4THK6"/>
<comment type="similarity">
    <text evidence="2">Belongs to the pectinesterase family.</text>
</comment>
<evidence type="ECO:0000313" key="10">
    <source>
        <dbReference type="EMBL" id="CCA70799.1"/>
    </source>
</evidence>
<dbReference type="InterPro" id="IPR033131">
    <property type="entry name" value="Pectinesterase_Asp_AS"/>
</dbReference>
<accession>G4THK6</accession>
<dbReference type="Proteomes" id="UP000007148">
    <property type="component" value="Unassembled WGS sequence"/>
</dbReference>
<feature type="chain" id="PRO_5005132220" description="Pectinesterase" evidence="8">
    <location>
        <begin position="21"/>
        <end position="309"/>
    </location>
</feature>
<dbReference type="InterPro" id="IPR011050">
    <property type="entry name" value="Pectin_lyase_fold/virulence"/>
</dbReference>
<dbReference type="OrthoDB" id="2019149at2759"/>
<feature type="domain" description="Pectinesterase catalytic" evidence="9">
    <location>
        <begin position="214"/>
        <end position="275"/>
    </location>
</feature>
<keyword evidence="11" id="KW-1185">Reference proteome</keyword>
<comment type="caution">
    <text evidence="10">The sequence shown here is derived from an EMBL/GenBank/DDBJ whole genome shotgun (WGS) entry which is preliminary data.</text>
</comment>
<evidence type="ECO:0000256" key="3">
    <source>
        <dbReference type="ARBA" id="ARBA00013229"/>
    </source>
</evidence>
<dbReference type="GO" id="GO:0005576">
    <property type="term" value="C:extracellular region"/>
    <property type="evidence" value="ECO:0007669"/>
    <property type="project" value="UniProtKB-SubCell"/>
</dbReference>
<organism evidence="10 11">
    <name type="scientific">Serendipita indica (strain DSM 11827)</name>
    <name type="common">Root endophyte fungus</name>
    <name type="synonym">Piriformospora indica</name>
    <dbReference type="NCBI Taxonomy" id="1109443"/>
    <lineage>
        <taxon>Eukaryota</taxon>
        <taxon>Fungi</taxon>
        <taxon>Dikarya</taxon>
        <taxon>Basidiomycota</taxon>
        <taxon>Agaricomycotina</taxon>
        <taxon>Agaricomycetes</taxon>
        <taxon>Sebacinales</taxon>
        <taxon>Serendipitaceae</taxon>
        <taxon>Serendipita</taxon>
    </lineage>
</organism>
<proteinExistence type="inferred from homology"/>
<comment type="function">
    <text evidence="8">Involved in maceration and soft-rotting of plant tissue.</text>
</comment>
<protein>
    <recommendedName>
        <fullName evidence="3 8">Pectinesterase</fullName>
        <ecNumber evidence="3 8">3.1.1.11</ecNumber>
    </recommendedName>
</protein>
<dbReference type="STRING" id="1109443.G4THK6"/>
<evidence type="ECO:0000259" key="9">
    <source>
        <dbReference type="Pfam" id="PF01095"/>
    </source>
</evidence>
<dbReference type="UniPathway" id="UPA00545">
    <property type="reaction ID" value="UER00823"/>
</dbReference>
<dbReference type="SUPFAM" id="SSF51126">
    <property type="entry name" value="Pectin lyase-like"/>
    <property type="match status" value="1"/>
</dbReference>
<reference evidence="10 11" key="1">
    <citation type="journal article" date="2011" name="PLoS Pathog.">
        <title>Endophytic Life Strategies Decoded by Genome and Transcriptome Analyses of the Mutualistic Root Symbiont Piriformospora indica.</title>
        <authorList>
            <person name="Zuccaro A."/>
            <person name="Lahrmann U."/>
            <person name="Guldener U."/>
            <person name="Langen G."/>
            <person name="Pfiffi S."/>
            <person name="Biedenkopf D."/>
            <person name="Wong P."/>
            <person name="Samans B."/>
            <person name="Grimm C."/>
            <person name="Basiewicz M."/>
            <person name="Murat C."/>
            <person name="Martin F."/>
            <person name="Kogel K.H."/>
        </authorList>
    </citation>
    <scope>NUCLEOTIDE SEQUENCE [LARGE SCALE GENOMIC DNA]</scope>
    <source>
        <strain evidence="10 11">DSM 11827</strain>
    </source>
</reference>
<name>G4THK6_SERID</name>
<dbReference type="Gene3D" id="2.160.20.10">
    <property type="entry name" value="Single-stranded right-handed beta-helix, Pectin lyase-like"/>
    <property type="match status" value="1"/>
</dbReference>
<dbReference type="EMBL" id="CAFZ01000095">
    <property type="protein sequence ID" value="CCA70799.1"/>
    <property type="molecule type" value="Genomic_DNA"/>
</dbReference>
<evidence type="ECO:0000256" key="8">
    <source>
        <dbReference type="RuleBase" id="RU000589"/>
    </source>
</evidence>
<evidence type="ECO:0000256" key="2">
    <source>
        <dbReference type="ARBA" id="ARBA00008891"/>
    </source>
</evidence>
<dbReference type="EC" id="3.1.1.11" evidence="3 8"/>
<dbReference type="AlphaFoldDB" id="G4THK6"/>
<dbReference type="eggNOG" id="ENOG502QSQ4">
    <property type="taxonomic scope" value="Eukaryota"/>
</dbReference>
<feature type="signal peptide" evidence="8">
    <location>
        <begin position="1"/>
        <end position="20"/>
    </location>
</feature>
<dbReference type="Pfam" id="PF01095">
    <property type="entry name" value="Pectinesterase"/>
    <property type="match status" value="2"/>
</dbReference>
<dbReference type="GO" id="GO:0045490">
    <property type="term" value="P:pectin catabolic process"/>
    <property type="evidence" value="ECO:0007669"/>
    <property type="project" value="UniProtKB-UniRule"/>
</dbReference>
<keyword evidence="4 8" id="KW-0378">Hydrolase</keyword>
<keyword evidence="5 8" id="KW-0063">Aspartyl esterase</keyword>
<sequence length="309" mass="33409">MKFSPFALLSSLSFALSASAGGHSHGHIPSGAITVGTGGKYPNLTVALGDTSSNIFYVFAGNYTGQTLINRPNVTIYGETTTPLSYLGNKVTLSVNMPASIAGSNDKSGTVRVNATGVKLYNLDIENTYGLPVSQSQAIALSVQAGNFGCYFCDLRGHQDTLLANRGYQVYAYSRILGSVDFIFGMYASIWITKSVVESDISPLRVVIAVIQTGNAKNQTYFGRPWRASARVVFQKSFIGDNVYPAGWSQWQATDPRTDYILFGEYGNFGPGAWKATARAPFATLLNASISIETVLGSNYTTWVDRRYI</sequence>
<dbReference type="PROSITE" id="PS00503">
    <property type="entry name" value="PECTINESTERASE_2"/>
    <property type="match status" value="1"/>
</dbReference>
<evidence type="ECO:0000256" key="1">
    <source>
        <dbReference type="ARBA" id="ARBA00005184"/>
    </source>
</evidence>
<comment type="catalytic activity">
    <reaction evidence="6 8">
        <text>[(1-&gt;4)-alpha-D-galacturonosyl methyl ester](n) + n H2O = [(1-&gt;4)-alpha-D-galacturonosyl](n) + n methanol + n H(+)</text>
        <dbReference type="Rhea" id="RHEA:22380"/>
        <dbReference type="Rhea" id="RHEA-COMP:14570"/>
        <dbReference type="Rhea" id="RHEA-COMP:14573"/>
        <dbReference type="ChEBI" id="CHEBI:15377"/>
        <dbReference type="ChEBI" id="CHEBI:15378"/>
        <dbReference type="ChEBI" id="CHEBI:17790"/>
        <dbReference type="ChEBI" id="CHEBI:140522"/>
        <dbReference type="ChEBI" id="CHEBI:140523"/>
        <dbReference type="EC" id="3.1.1.11"/>
    </reaction>
</comment>
<comment type="subcellular location">
    <subcellularLocation>
        <location evidence="8">Secreted</location>
    </subcellularLocation>
</comment>
<gene>
    <name evidence="10" type="ORF">PIIN_04734</name>
</gene>
<feature type="active site" evidence="7">
    <location>
        <position position="181"/>
    </location>
</feature>
<feature type="domain" description="Pectinesterase catalytic" evidence="9">
    <location>
        <begin position="52"/>
        <end position="192"/>
    </location>
</feature>
<keyword evidence="8" id="KW-0732">Signal</keyword>
<evidence type="ECO:0000256" key="4">
    <source>
        <dbReference type="ARBA" id="ARBA00022801"/>
    </source>
</evidence>
<evidence type="ECO:0000256" key="6">
    <source>
        <dbReference type="ARBA" id="ARBA00047928"/>
    </source>
</evidence>
<dbReference type="InterPro" id="IPR000070">
    <property type="entry name" value="Pectinesterase_cat"/>
</dbReference>
<dbReference type="GO" id="GO:0042545">
    <property type="term" value="P:cell wall modification"/>
    <property type="evidence" value="ECO:0007669"/>
    <property type="project" value="UniProtKB-UniRule"/>
</dbReference>
<dbReference type="PANTHER" id="PTHR31321">
    <property type="entry name" value="ACYL-COA THIOESTER HYDROLASE YBHC-RELATED"/>
    <property type="match status" value="1"/>
</dbReference>